<dbReference type="GO" id="GO:0003941">
    <property type="term" value="F:L-serine ammonia-lyase activity"/>
    <property type="evidence" value="ECO:0007669"/>
    <property type="project" value="UniProtKB-EC"/>
</dbReference>
<name>A0A6I1GTA1_9BIFI</name>
<evidence type="ECO:0000256" key="9">
    <source>
        <dbReference type="ARBA" id="ARBA00023004"/>
    </source>
</evidence>
<keyword evidence="7" id="KW-0004">4Fe-4S</keyword>
<evidence type="ECO:0000313" key="18">
    <source>
        <dbReference type="Proteomes" id="UP000441772"/>
    </source>
</evidence>
<dbReference type="InterPro" id="IPR005130">
    <property type="entry name" value="Ser_deHydtase-like_asu"/>
</dbReference>
<dbReference type="EMBL" id="WBVT01000035">
    <property type="protein sequence ID" value="KAB7789691.1"/>
    <property type="molecule type" value="Genomic_DNA"/>
</dbReference>
<dbReference type="SUPFAM" id="SSF143548">
    <property type="entry name" value="Serine metabolism enzymes domain"/>
    <property type="match status" value="1"/>
</dbReference>
<feature type="domain" description="Serine dehydratase beta chain" evidence="16">
    <location>
        <begin position="3"/>
        <end position="154"/>
    </location>
</feature>
<dbReference type="PANTHER" id="PTHR30182:SF1">
    <property type="entry name" value="L-SERINE DEHYDRATASE 1"/>
    <property type="match status" value="1"/>
</dbReference>
<comment type="caution">
    <text evidence="17">The sequence shown here is derived from an EMBL/GenBank/DDBJ whole genome shotgun (WGS) entry which is preliminary data.</text>
</comment>
<proteinExistence type="inferred from homology"/>
<evidence type="ECO:0000256" key="5">
    <source>
        <dbReference type="ARBA" id="ARBA00018995"/>
    </source>
</evidence>
<accession>A0A6I1GTA1</accession>
<reference evidence="17 18" key="1">
    <citation type="submission" date="2019-09" db="EMBL/GenBank/DDBJ databases">
        <title>Characterization of the phylogenetic diversity of two novel species belonging to the genus Bifidobacterium: Bifidobacterium cebidarum sp. nov. and Bifidobacterium leontopitheci sp. nov.</title>
        <authorList>
            <person name="Lugli G.A."/>
            <person name="Duranti S."/>
            <person name="Milani C."/>
            <person name="Turroni F."/>
            <person name="Ventura M."/>
        </authorList>
    </citation>
    <scope>NUCLEOTIDE SEQUENCE [LARGE SCALE GENOMIC DNA]</scope>
    <source>
        <strain evidence="17 18">LMG 31471</strain>
    </source>
</reference>
<evidence type="ECO:0000256" key="12">
    <source>
        <dbReference type="ARBA" id="ARBA00041766"/>
    </source>
</evidence>
<dbReference type="FunFam" id="3.30.1330.90:FF:000001">
    <property type="entry name" value="L-serine ammonia-lyase 1"/>
    <property type="match status" value="1"/>
</dbReference>
<organism evidence="17 18">
    <name type="scientific">Bifidobacterium leontopitheci</name>
    <dbReference type="NCBI Taxonomy" id="2650774"/>
    <lineage>
        <taxon>Bacteria</taxon>
        <taxon>Bacillati</taxon>
        <taxon>Actinomycetota</taxon>
        <taxon>Actinomycetes</taxon>
        <taxon>Bifidobacteriales</taxon>
        <taxon>Bifidobacteriaceae</taxon>
        <taxon>Bifidobacterium</taxon>
    </lineage>
</organism>
<comment type="similarity">
    <text evidence="3">Belongs to the iron-sulfur dependent L-serine dehydratase family.</text>
</comment>
<evidence type="ECO:0000256" key="10">
    <source>
        <dbReference type="ARBA" id="ARBA00023014"/>
    </source>
</evidence>
<dbReference type="InterPro" id="IPR005131">
    <property type="entry name" value="Ser_deHydtase_bsu"/>
</dbReference>
<dbReference type="GO" id="GO:0006094">
    <property type="term" value="P:gluconeogenesis"/>
    <property type="evidence" value="ECO:0007669"/>
    <property type="project" value="UniProtKB-KW"/>
</dbReference>
<sequence>MFSVLDMFTIGVGPSSSHTVGPMCAAHAFAESLSESGALDRTARIRVVFYGSLSLTGLGHGTDRATLAGLEGSLPADVDTEYLLTVRERASRDHVLHIAGGHDVRYDDDRDIVFERWKRLAPHPNGMRFQAFDAHGSVVDEQVWYSIGGGFIRRGAIDDPLIPNHVHVSDAADAAYDRGGDRRSGTAAASNTADRRRDPARDASPASGSHADAPADSSYFGSDTPYPFGTCDELIALCRANGMSIAQLVMANETAHRSQQEVHERLAAVWQVMRHCIDAGCNSPRPILPGGLDVPRRAPVMYRRLTANSDVLKRTHRVASALESSDSAWVALFAMAVSEENAGGGRVVTAPTNGSAGIIPAVLEYYWHFVDSADESGVETFLLTAGAIGYLFKRNASISGAEVGCQGEVGVACSMAAAGLAAVMGGTPEQVENAAEIGIEHNLGLTCDPVGGLVQIPCIERNAMAANTAINAVRMAMLGDGSHIVSLDQAIATMKQTGEDMMSKYKETSKGGLAVNVVEC</sequence>
<keyword evidence="6" id="KW-0312">Gluconeogenesis</keyword>
<evidence type="ECO:0000259" key="15">
    <source>
        <dbReference type="Pfam" id="PF03313"/>
    </source>
</evidence>
<feature type="domain" description="Serine dehydratase-like alpha subunit" evidence="15">
    <location>
        <begin position="241"/>
        <end position="514"/>
    </location>
</feature>
<evidence type="ECO:0000256" key="3">
    <source>
        <dbReference type="ARBA" id="ARBA00008636"/>
    </source>
</evidence>
<comment type="cofactor">
    <cofactor evidence="1">
        <name>[4Fe-4S] cluster</name>
        <dbReference type="ChEBI" id="CHEBI:49883"/>
    </cofactor>
</comment>
<protein>
    <recommendedName>
        <fullName evidence="5">L-serine dehydratase</fullName>
        <ecNumber evidence="4">4.3.1.17</ecNumber>
    </recommendedName>
    <alternativeName>
        <fullName evidence="12">L-serine deaminase</fullName>
    </alternativeName>
</protein>
<evidence type="ECO:0000256" key="2">
    <source>
        <dbReference type="ARBA" id="ARBA00004742"/>
    </source>
</evidence>
<comment type="catalytic activity">
    <reaction evidence="13">
        <text>L-serine = pyruvate + NH4(+)</text>
        <dbReference type="Rhea" id="RHEA:19169"/>
        <dbReference type="ChEBI" id="CHEBI:15361"/>
        <dbReference type="ChEBI" id="CHEBI:28938"/>
        <dbReference type="ChEBI" id="CHEBI:33384"/>
        <dbReference type="EC" id="4.3.1.17"/>
    </reaction>
</comment>
<comment type="pathway">
    <text evidence="2">Carbohydrate biosynthesis; gluconeogenesis.</text>
</comment>
<dbReference type="NCBIfam" id="TIGR00720">
    <property type="entry name" value="sda_mono"/>
    <property type="match status" value="1"/>
</dbReference>
<dbReference type="Gene3D" id="3.30.1330.90">
    <property type="entry name" value="D-3-phosphoglycerate dehydrogenase, domain 3"/>
    <property type="match status" value="1"/>
</dbReference>
<dbReference type="GO" id="GO:0051539">
    <property type="term" value="F:4 iron, 4 sulfur cluster binding"/>
    <property type="evidence" value="ECO:0007669"/>
    <property type="project" value="UniProtKB-KW"/>
</dbReference>
<evidence type="ECO:0000256" key="4">
    <source>
        <dbReference type="ARBA" id="ARBA00012093"/>
    </source>
</evidence>
<keyword evidence="9" id="KW-0408">Iron</keyword>
<evidence type="ECO:0000256" key="8">
    <source>
        <dbReference type="ARBA" id="ARBA00022723"/>
    </source>
</evidence>
<dbReference type="InterPro" id="IPR004644">
    <property type="entry name" value="Fe-S_L-Ser_mono"/>
</dbReference>
<keyword evidence="8" id="KW-0479">Metal-binding</keyword>
<evidence type="ECO:0000256" key="13">
    <source>
        <dbReference type="ARBA" id="ARBA00049406"/>
    </source>
</evidence>
<evidence type="ECO:0000256" key="6">
    <source>
        <dbReference type="ARBA" id="ARBA00022432"/>
    </source>
</evidence>
<dbReference type="Proteomes" id="UP000441772">
    <property type="component" value="Unassembled WGS sequence"/>
</dbReference>
<gene>
    <name evidence="17" type="ORF">F7D09_1781</name>
</gene>
<evidence type="ECO:0000256" key="14">
    <source>
        <dbReference type="SAM" id="MobiDB-lite"/>
    </source>
</evidence>
<evidence type="ECO:0000313" key="17">
    <source>
        <dbReference type="EMBL" id="KAB7789691.1"/>
    </source>
</evidence>
<evidence type="ECO:0000259" key="16">
    <source>
        <dbReference type="Pfam" id="PF03315"/>
    </source>
</evidence>
<feature type="region of interest" description="Disordered" evidence="14">
    <location>
        <begin position="176"/>
        <end position="219"/>
    </location>
</feature>
<dbReference type="AlphaFoldDB" id="A0A6I1GTA1"/>
<dbReference type="Pfam" id="PF03315">
    <property type="entry name" value="SDH_beta"/>
    <property type="match status" value="1"/>
</dbReference>
<evidence type="ECO:0000256" key="1">
    <source>
        <dbReference type="ARBA" id="ARBA00001966"/>
    </source>
</evidence>
<keyword evidence="18" id="KW-1185">Reference proteome</keyword>
<dbReference type="Pfam" id="PF03313">
    <property type="entry name" value="SDH_alpha"/>
    <property type="match status" value="1"/>
</dbReference>
<keyword evidence="11" id="KW-0456">Lyase</keyword>
<dbReference type="InterPro" id="IPR029009">
    <property type="entry name" value="ASB_dom_sf"/>
</dbReference>
<dbReference type="EC" id="4.3.1.17" evidence="4"/>
<evidence type="ECO:0000256" key="11">
    <source>
        <dbReference type="ARBA" id="ARBA00023239"/>
    </source>
</evidence>
<dbReference type="InterPro" id="IPR051318">
    <property type="entry name" value="Fe-S_L-Ser"/>
</dbReference>
<evidence type="ECO:0000256" key="7">
    <source>
        <dbReference type="ARBA" id="ARBA00022485"/>
    </source>
</evidence>
<dbReference type="PANTHER" id="PTHR30182">
    <property type="entry name" value="L-SERINE DEHYDRATASE"/>
    <property type="match status" value="1"/>
</dbReference>
<dbReference type="GO" id="GO:0046872">
    <property type="term" value="F:metal ion binding"/>
    <property type="evidence" value="ECO:0007669"/>
    <property type="project" value="UniProtKB-KW"/>
</dbReference>
<keyword evidence="10" id="KW-0411">Iron-sulfur</keyword>